<feature type="transmembrane region" description="Helical" evidence="9">
    <location>
        <begin position="135"/>
        <end position="157"/>
    </location>
</feature>
<keyword evidence="4" id="KW-0297">G-protein coupled receptor</keyword>
<evidence type="ECO:0000256" key="4">
    <source>
        <dbReference type="ARBA" id="ARBA00023040"/>
    </source>
</evidence>
<feature type="compositionally biased region" description="Pro residues" evidence="8">
    <location>
        <begin position="260"/>
        <end position="270"/>
    </location>
</feature>
<evidence type="ECO:0000256" key="2">
    <source>
        <dbReference type="ARBA" id="ARBA00022692"/>
    </source>
</evidence>
<dbReference type="EMBL" id="JACVVK020000043">
    <property type="protein sequence ID" value="KAK7499535.1"/>
    <property type="molecule type" value="Genomic_DNA"/>
</dbReference>
<keyword evidence="12" id="KW-1185">Reference proteome</keyword>
<dbReference type="PANTHER" id="PTHR24243:SF208">
    <property type="entry name" value="PYROKININ-1 RECEPTOR"/>
    <property type="match status" value="1"/>
</dbReference>
<dbReference type="PROSITE" id="PS50262">
    <property type="entry name" value="G_PROTEIN_RECEP_F1_2"/>
    <property type="match status" value="1"/>
</dbReference>
<dbReference type="AlphaFoldDB" id="A0ABD0LJ38"/>
<keyword evidence="5 9" id="KW-0472">Membrane</keyword>
<feature type="transmembrane region" description="Helical" evidence="9">
    <location>
        <begin position="54"/>
        <end position="76"/>
    </location>
</feature>
<dbReference type="PANTHER" id="PTHR24243">
    <property type="entry name" value="G-PROTEIN COUPLED RECEPTOR"/>
    <property type="match status" value="1"/>
</dbReference>
<keyword evidence="3 9" id="KW-1133">Transmembrane helix</keyword>
<feature type="transmembrane region" description="Helical" evidence="9">
    <location>
        <begin position="667"/>
        <end position="691"/>
    </location>
</feature>
<protein>
    <recommendedName>
        <fullName evidence="10">G-protein coupled receptors family 1 profile domain-containing protein</fullName>
    </recommendedName>
</protein>
<proteinExistence type="predicted"/>
<feature type="compositionally biased region" description="Low complexity" evidence="8">
    <location>
        <begin position="250"/>
        <end position="259"/>
    </location>
</feature>
<dbReference type="Proteomes" id="UP001519460">
    <property type="component" value="Unassembled WGS sequence"/>
</dbReference>
<dbReference type="Gene3D" id="1.20.1070.10">
    <property type="entry name" value="Rhodopsin 7-helix transmembrane proteins"/>
    <property type="match status" value="2"/>
</dbReference>
<sequence length="714" mass="77319">MVSNSTIGVTPSYPALVATFTLYALPLLVGVAGNASIVYIIAYNKSLRTGVNAYIANMAALDLLACVMLVPLRMAFYTMDSNTHFSSEIFCRADVFFRSVTDSGRVILLSAVSFERYQTVARPFQRDKAAAARRAFITLAIVWAAIIVTAALLSVFFHDTIMFEFCSGNGDVMYEMWGNIEIFIVLPLSLTTVCVVLVCYALMFRMLHAQRQKLLQHSLKSKNKVSPAPEPAPPVPPPPPDSTALPPPDSTALPTSSPTALPPPDSPARPPIDTTALFPLDPTASPPPDSTPPAEPFCPDSNIKDASSKADVKHNIVHVSQSPAPNEAPLDCDAAAVAVGDKTHSNHSLPCTSPRSCTSKQLAVTSLSAFRSRQPSIITLLQCDSESNTNQPQTSTAAAELEFSSEKLSEKGTASSADSPDNCRPISPSSDQSADRVLQGFVGVDLQLLTSTTAVTEKVSDTLTLSPRNERPQTATSPRDYVKRRSPSLSDRLTVTLALPLISGFRDRSRSIPEDNTARLTVPVLSRFSEESKGGREGRFEEPLDAFDGVSLTGLSPNTDSSQAVTGKDAALSSNVVNVVEMDGTAHLERLENVENVHGDVCVLNTKNRLQGRRRVEGRVAKRLVVLFLTFLLLWLPFPFAVLYIRINHFTPHGHMPWKEGVEQKVTDILAVLSALTTVTAAVNPVFYGLASSNIRSAIHSKLTSAIRWWRPAQ</sequence>
<evidence type="ECO:0000256" key="6">
    <source>
        <dbReference type="ARBA" id="ARBA00023170"/>
    </source>
</evidence>
<feature type="region of interest" description="Disordered" evidence="8">
    <location>
        <begin position="460"/>
        <end position="487"/>
    </location>
</feature>
<accession>A0ABD0LJ38</accession>
<feature type="domain" description="G-protein coupled receptors family 1 profile" evidence="10">
    <location>
        <begin position="33"/>
        <end position="688"/>
    </location>
</feature>
<feature type="compositionally biased region" description="Pro residues" evidence="8">
    <location>
        <begin position="228"/>
        <end position="249"/>
    </location>
</feature>
<comment type="subcellular location">
    <subcellularLocation>
        <location evidence="1">Membrane</location>
        <topology evidence="1">Multi-pass membrane protein</topology>
    </subcellularLocation>
</comment>
<feature type="transmembrane region" description="Helical" evidence="9">
    <location>
        <begin position="20"/>
        <end position="42"/>
    </location>
</feature>
<feature type="region of interest" description="Disordered" evidence="8">
    <location>
        <begin position="218"/>
        <end position="311"/>
    </location>
</feature>
<feature type="transmembrane region" description="Helical" evidence="9">
    <location>
        <begin position="624"/>
        <end position="647"/>
    </location>
</feature>
<evidence type="ECO:0000256" key="8">
    <source>
        <dbReference type="SAM" id="MobiDB-lite"/>
    </source>
</evidence>
<evidence type="ECO:0000259" key="10">
    <source>
        <dbReference type="PROSITE" id="PS50262"/>
    </source>
</evidence>
<comment type="caution">
    <text evidence="11">The sequence shown here is derived from an EMBL/GenBank/DDBJ whole genome shotgun (WGS) entry which is preliminary data.</text>
</comment>
<dbReference type="InterPro" id="IPR000276">
    <property type="entry name" value="GPCR_Rhodpsn"/>
</dbReference>
<dbReference type="CDD" id="cd00637">
    <property type="entry name" value="7tm_classA_rhodopsin-like"/>
    <property type="match status" value="1"/>
</dbReference>
<dbReference type="SUPFAM" id="SSF81321">
    <property type="entry name" value="Family A G protein-coupled receptor-like"/>
    <property type="match status" value="1"/>
</dbReference>
<organism evidence="11 12">
    <name type="scientific">Batillaria attramentaria</name>
    <dbReference type="NCBI Taxonomy" id="370345"/>
    <lineage>
        <taxon>Eukaryota</taxon>
        <taxon>Metazoa</taxon>
        <taxon>Spiralia</taxon>
        <taxon>Lophotrochozoa</taxon>
        <taxon>Mollusca</taxon>
        <taxon>Gastropoda</taxon>
        <taxon>Caenogastropoda</taxon>
        <taxon>Sorbeoconcha</taxon>
        <taxon>Cerithioidea</taxon>
        <taxon>Batillariidae</taxon>
        <taxon>Batillaria</taxon>
    </lineage>
</organism>
<feature type="transmembrane region" description="Helical" evidence="9">
    <location>
        <begin position="177"/>
        <end position="203"/>
    </location>
</feature>
<feature type="region of interest" description="Disordered" evidence="8">
    <location>
        <begin position="383"/>
        <end position="432"/>
    </location>
</feature>
<dbReference type="Pfam" id="PF00001">
    <property type="entry name" value="7tm_1"/>
    <property type="match status" value="1"/>
</dbReference>
<keyword evidence="2 9" id="KW-0812">Transmembrane</keyword>
<dbReference type="PRINTS" id="PR00237">
    <property type="entry name" value="GPCRRHODOPSN"/>
</dbReference>
<keyword evidence="7" id="KW-0807">Transducer</keyword>
<reference evidence="11 12" key="1">
    <citation type="journal article" date="2023" name="Sci. Data">
        <title>Genome assembly of the Korean intertidal mud-creeper Batillaria attramentaria.</title>
        <authorList>
            <person name="Patra A.K."/>
            <person name="Ho P.T."/>
            <person name="Jun S."/>
            <person name="Lee S.J."/>
            <person name="Kim Y."/>
            <person name="Won Y.J."/>
        </authorList>
    </citation>
    <scope>NUCLEOTIDE SEQUENCE [LARGE SCALE GENOMIC DNA]</scope>
    <source>
        <strain evidence="11">Wonlab-2016</strain>
    </source>
</reference>
<evidence type="ECO:0000313" key="11">
    <source>
        <dbReference type="EMBL" id="KAK7499535.1"/>
    </source>
</evidence>
<evidence type="ECO:0000256" key="3">
    <source>
        <dbReference type="ARBA" id="ARBA00022989"/>
    </source>
</evidence>
<dbReference type="InterPro" id="IPR017452">
    <property type="entry name" value="GPCR_Rhodpsn_7TM"/>
</dbReference>
<evidence type="ECO:0000256" key="1">
    <source>
        <dbReference type="ARBA" id="ARBA00004141"/>
    </source>
</evidence>
<evidence type="ECO:0000256" key="7">
    <source>
        <dbReference type="ARBA" id="ARBA00023224"/>
    </source>
</evidence>
<name>A0ABD0LJ38_9CAEN</name>
<feature type="compositionally biased region" description="Basic and acidic residues" evidence="8">
    <location>
        <begin position="302"/>
        <end position="311"/>
    </location>
</feature>
<gene>
    <name evidence="11" type="ORF">BaRGS_00009187</name>
</gene>
<dbReference type="GO" id="GO:0016020">
    <property type="term" value="C:membrane"/>
    <property type="evidence" value="ECO:0007669"/>
    <property type="project" value="UniProtKB-SubCell"/>
</dbReference>
<evidence type="ECO:0000256" key="9">
    <source>
        <dbReference type="SAM" id="Phobius"/>
    </source>
</evidence>
<dbReference type="GO" id="GO:0004930">
    <property type="term" value="F:G protein-coupled receptor activity"/>
    <property type="evidence" value="ECO:0007669"/>
    <property type="project" value="UniProtKB-KW"/>
</dbReference>
<evidence type="ECO:0000256" key="5">
    <source>
        <dbReference type="ARBA" id="ARBA00023136"/>
    </source>
</evidence>
<feature type="compositionally biased region" description="Polar residues" evidence="8">
    <location>
        <begin position="460"/>
        <end position="477"/>
    </location>
</feature>
<keyword evidence="6" id="KW-0675">Receptor</keyword>
<evidence type="ECO:0000313" key="12">
    <source>
        <dbReference type="Proteomes" id="UP001519460"/>
    </source>
</evidence>
<feature type="compositionally biased region" description="Pro residues" evidence="8">
    <location>
        <begin position="284"/>
        <end position="296"/>
    </location>
</feature>
<feature type="compositionally biased region" description="Polar residues" evidence="8">
    <location>
        <begin position="383"/>
        <end position="396"/>
    </location>
</feature>